<dbReference type="Proteomes" id="UP001235064">
    <property type="component" value="Unassembled WGS sequence"/>
</dbReference>
<organism evidence="2 3">
    <name type="scientific">Microbacterium candidum</name>
    <dbReference type="NCBI Taxonomy" id="3041922"/>
    <lineage>
        <taxon>Bacteria</taxon>
        <taxon>Bacillati</taxon>
        <taxon>Actinomycetota</taxon>
        <taxon>Actinomycetes</taxon>
        <taxon>Micrococcales</taxon>
        <taxon>Microbacteriaceae</taxon>
        <taxon>Microbacterium</taxon>
    </lineage>
</organism>
<dbReference type="EMBL" id="JASXSZ010000005">
    <property type="protein sequence ID" value="MDL9980707.1"/>
    <property type="molecule type" value="Genomic_DNA"/>
</dbReference>
<dbReference type="Pfam" id="PF01636">
    <property type="entry name" value="APH"/>
    <property type="match status" value="1"/>
</dbReference>
<dbReference type="SUPFAM" id="SSF56112">
    <property type="entry name" value="Protein kinase-like (PK-like)"/>
    <property type="match status" value="1"/>
</dbReference>
<evidence type="ECO:0000313" key="2">
    <source>
        <dbReference type="EMBL" id="MDL9980707.1"/>
    </source>
</evidence>
<feature type="domain" description="Aminoglycoside phosphotransferase" evidence="1">
    <location>
        <begin position="152"/>
        <end position="335"/>
    </location>
</feature>
<gene>
    <name evidence="2" type="ORF">QSV35_15305</name>
</gene>
<proteinExistence type="predicted"/>
<dbReference type="Gene3D" id="3.90.1200.10">
    <property type="match status" value="1"/>
</dbReference>
<comment type="caution">
    <text evidence="2">The sequence shown here is derived from an EMBL/GenBank/DDBJ whole genome shotgun (WGS) entry which is preliminary data.</text>
</comment>
<dbReference type="InterPro" id="IPR002575">
    <property type="entry name" value="Aminoglycoside_PTrfase"/>
</dbReference>
<evidence type="ECO:0000313" key="3">
    <source>
        <dbReference type="Proteomes" id="UP001235064"/>
    </source>
</evidence>
<reference evidence="2 3" key="1">
    <citation type="submission" date="2023-06" db="EMBL/GenBank/DDBJ databases">
        <title>Microbacterium sp. nov., isolated from a waste landfill.</title>
        <authorList>
            <person name="Wen W."/>
        </authorList>
    </citation>
    <scope>NUCLEOTIDE SEQUENCE [LARGE SCALE GENOMIC DNA]</scope>
    <source>
        <strain evidence="2 3">ASV49</strain>
    </source>
</reference>
<name>A0ABT7N1Y5_9MICO</name>
<dbReference type="InterPro" id="IPR011009">
    <property type="entry name" value="Kinase-like_dom_sf"/>
</dbReference>
<dbReference type="RefSeq" id="WP_286289670.1">
    <property type="nucleotide sequence ID" value="NZ_JASXSZ010000005.1"/>
</dbReference>
<sequence>MTPQDERRARLALVLPDGTPVGLTAAFRIDSPYEQDAAAIVDAARGALGIDVVLLRIAAWSVPDAVYTAEVADIPAIALDPVDPAFVADDPLRLTWARPGGPGEYLAWAREALADIGRPAVGDPVQVRSWNLSTLWMLPTSAGPVWLKAVPSFFAHEGALLERLSAFPVPRLIARTADAVLIAEVPGDDRYDPPIGAACRMVDLLIDIQTSVDPATLPPMPAWTPASLAPVAERTLRLAPEVAPADRDAVSTIIDGLPELQPSLDACGLSDTLVHGDFHGGNVRGDDDHLVILDWGDSGIGHPLLDVAAFTERMPPPFAARVTEHWLAAWRRAVPGSDPARALELVRPYAAVRQATLYRAFLDRIEPSEHPYHAQDPAMWLARAAELTR</sequence>
<accession>A0ABT7N1Y5</accession>
<evidence type="ECO:0000259" key="1">
    <source>
        <dbReference type="Pfam" id="PF01636"/>
    </source>
</evidence>
<protein>
    <submittedName>
        <fullName evidence="2">Phosphotransferase</fullName>
    </submittedName>
</protein>
<keyword evidence="3" id="KW-1185">Reference proteome</keyword>